<reference evidence="1 2" key="1">
    <citation type="submission" date="2017-03" db="EMBL/GenBank/DDBJ databases">
        <title>Paenibacillus larvae genome sequencing.</title>
        <authorList>
            <person name="Dingman D.W."/>
        </authorList>
    </citation>
    <scope>NUCLEOTIDE SEQUENCE [LARGE SCALE GENOMIC DNA]</scope>
    <source>
        <strain evidence="1 2">SAG 10367</strain>
    </source>
</reference>
<dbReference type="RefSeq" id="WP_024092868.1">
    <property type="nucleotide sequence ID" value="NZ_CP019794.1"/>
</dbReference>
<accession>A0A1U9YNN0</accession>
<evidence type="ECO:0000313" key="2">
    <source>
        <dbReference type="Proteomes" id="UP000192727"/>
    </source>
</evidence>
<evidence type="ECO:0000313" key="1">
    <source>
        <dbReference type="EMBL" id="ARF68428.1"/>
    </source>
</evidence>
<proteinExistence type="predicted"/>
<dbReference type="AlphaFoldDB" id="A0A1U9YNN0"/>
<dbReference type="Proteomes" id="UP000192727">
    <property type="component" value="Chromosome"/>
</dbReference>
<name>A0A1U9YNN0_9BACL</name>
<sequence>MRQIAPDMAVWLIPLIIVLLLIQSFCLFTNARRRGRNAWFWGLWGLIQLPCPTLFYLLFVVKPFRKKTGG</sequence>
<organism evidence="1 2">
    <name type="scientific">Paenibacillus larvae subsp. pulvifaciens</name>
    <dbReference type="NCBI Taxonomy" id="1477"/>
    <lineage>
        <taxon>Bacteria</taxon>
        <taxon>Bacillati</taxon>
        <taxon>Bacillota</taxon>
        <taxon>Bacilli</taxon>
        <taxon>Bacillales</taxon>
        <taxon>Paenibacillaceae</taxon>
        <taxon>Paenibacillus</taxon>
    </lineage>
</organism>
<dbReference type="GeneID" id="70761194"/>
<protein>
    <submittedName>
        <fullName evidence="1">Uncharacterized protein</fullName>
    </submittedName>
</protein>
<gene>
    <name evidence="1" type="ORF">B7C51_12330</name>
</gene>
<dbReference type="EMBL" id="CP020557">
    <property type="protein sequence ID" value="ARF68428.1"/>
    <property type="molecule type" value="Genomic_DNA"/>
</dbReference>